<dbReference type="InterPro" id="IPR001497">
    <property type="entry name" value="MethylDNA_cys_MeTrfase_AS"/>
</dbReference>
<dbReference type="PANTHER" id="PTHR10815">
    <property type="entry name" value="METHYLATED-DNA--PROTEIN-CYSTEINE METHYLTRANSFERASE"/>
    <property type="match status" value="1"/>
</dbReference>
<dbReference type="Pfam" id="PF02870">
    <property type="entry name" value="Methyltransf_1N"/>
    <property type="match status" value="1"/>
</dbReference>
<evidence type="ECO:0000256" key="3">
    <source>
        <dbReference type="ARBA" id="ARBA00011918"/>
    </source>
</evidence>
<proteinExistence type="inferred from homology"/>
<evidence type="ECO:0000256" key="1">
    <source>
        <dbReference type="ARBA" id="ARBA00001286"/>
    </source>
</evidence>
<comment type="catalytic activity">
    <reaction evidence="8">
        <text>a 6-O-methyl-2'-deoxyguanosine in DNA + L-cysteinyl-[protein] = S-methyl-L-cysteinyl-[protein] + a 2'-deoxyguanosine in DNA</text>
        <dbReference type="Rhea" id="RHEA:24000"/>
        <dbReference type="Rhea" id="RHEA-COMP:10131"/>
        <dbReference type="Rhea" id="RHEA-COMP:10132"/>
        <dbReference type="Rhea" id="RHEA-COMP:11367"/>
        <dbReference type="Rhea" id="RHEA-COMP:11368"/>
        <dbReference type="ChEBI" id="CHEBI:29950"/>
        <dbReference type="ChEBI" id="CHEBI:82612"/>
        <dbReference type="ChEBI" id="CHEBI:85445"/>
        <dbReference type="ChEBI" id="CHEBI:85448"/>
        <dbReference type="EC" id="2.1.1.63"/>
    </reaction>
</comment>
<accession>A0A081DG18</accession>
<evidence type="ECO:0000256" key="5">
    <source>
        <dbReference type="ARBA" id="ARBA00022679"/>
    </source>
</evidence>
<dbReference type="FunFam" id="1.10.10.10:FF:000214">
    <property type="entry name" value="Methylated-DNA--protein-cysteine methyltransferase"/>
    <property type="match status" value="1"/>
</dbReference>
<sequence length="176" mass="20191">MNKIFIKPYQSHLGNVLIGVYDHQLCLLDWQYRKQRVAIDHRVTKYLDASYIFEDHPLHQKVIEQLQEYFCKKRKQFEIPLLLTGSAFQQTVWNELMKIPYGHTISYLTLSRKLNHEKAIRAVASANGANALSILIPCHRVIASNGELTGYAGGLTVKKKLLQIEGALNRGQLNLF</sequence>
<evidence type="ECO:0000256" key="4">
    <source>
        <dbReference type="ARBA" id="ARBA00022603"/>
    </source>
</evidence>
<keyword evidence="6" id="KW-0227">DNA damage</keyword>
<feature type="domain" description="Methylguanine DNA methyltransferase ribonuclease-like" evidence="10">
    <location>
        <begin position="9"/>
        <end position="82"/>
    </location>
</feature>
<dbReference type="SUPFAM" id="SSF53155">
    <property type="entry name" value="Methylated DNA-protein cysteine methyltransferase domain"/>
    <property type="match status" value="1"/>
</dbReference>
<dbReference type="AlphaFoldDB" id="A0A081DG18"/>
<dbReference type="Proteomes" id="UP000028980">
    <property type="component" value="Unassembled WGS sequence"/>
</dbReference>
<feature type="domain" description="Methylated-DNA-[protein]-cysteine S-methyltransferase DNA binding" evidence="9">
    <location>
        <begin position="87"/>
        <end position="167"/>
    </location>
</feature>
<dbReference type="SUPFAM" id="SSF46767">
    <property type="entry name" value="Methylated DNA-protein cysteine methyltransferase, C-terminal domain"/>
    <property type="match status" value="1"/>
</dbReference>
<keyword evidence="4 11" id="KW-0489">Methyltransferase</keyword>
<dbReference type="Gene3D" id="3.30.160.70">
    <property type="entry name" value="Methylated DNA-protein cysteine methyltransferase domain"/>
    <property type="match status" value="1"/>
</dbReference>
<dbReference type="PROSITE" id="PS00374">
    <property type="entry name" value="MGMT"/>
    <property type="match status" value="1"/>
</dbReference>
<comment type="similarity">
    <text evidence="2">Belongs to the MGMT family.</text>
</comment>
<dbReference type="GO" id="GO:0032259">
    <property type="term" value="P:methylation"/>
    <property type="evidence" value="ECO:0007669"/>
    <property type="project" value="UniProtKB-KW"/>
</dbReference>
<dbReference type="InterPro" id="IPR014048">
    <property type="entry name" value="MethylDNA_cys_MeTrfase_DNA-bd"/>
</dbReference>
<organism evidence="11 12">
    <name type="scientific">Nonlabens ulvanivorans</name>
    <name type="common">Persicivirga ulvanivorans</name>
    <dbReference type="NCBI Taxonomy" id="906888"/>
    <lineage>
        <taxon>Bacteria</taxon>
        <taxon>Pseudomonadati</taxon>
        <taxon>Bacteroidota</taxon>
        <taxon>Flavobacteriia</taxon>
        <taxon>Flavobacteriales</taxon>
        <taxon>Flavobacteriaceae</taxon>
        <taxon>Nonlabens</taxon>
    </lineage>
</organism>
<evidence type="ECO:0000259" key="9">
    <source>
        <dbReference type="Pfam" id="PF01035"/>
    </source>
</evidence>
<keyword evidence="5 11" id="KW-0808">Transferase</keyword>
<dbReference type="EMBL" id="BBLG01000013">
    <property type="protein sequence ID" value="GAK77864.1"/>
    <property type="molecule type" value="Genomic_DNA"/>
</dbReference>
<dbReference type="InterPro" id="IPR036217">
    <property type="entry name" value="MethylDNA_cys_MeTrfase_DNAb"/>
</dbReference>
<dbReference type="PANTHER" id="PTHR10815:SF5">
    <property type="entry name" value="METHYLATED-DNA--PROTEIN-CYSTEINE METHYLTRANSFERASE"/>
    <property type="match status" value="1"/>
</dbReference>
<protein>
    <recommendedName>
        <fullName evidence="3">methylated-DNA--[protein]-cysteine S-methyltransferase</fullName>
        <ecNumber evidence="3">2.1.1.63</ecNumber>
    </recommendedName>
</protein>
<evidence type="ECO:0000259" key="10">
    <source>
        <dbReference type="Pfam" id="PF02870"/>
    </source>
</evidence>
<dbReference type="GO" id="GO:0003908">
    <property type="term" value="F:methylated-DNA-[protein]-cysteine S-methyltransferase activity"/>
    <property type="evidence" value="ECO:0007669"/>
    <property type="project" value="UniProtKB-EC"/>
</dbReference>
<reference evidence="11 12" key="1">
    <citation type="journal article" date="2014" name="Genome Announc.">
        <title>Draft Genome Sequences of Marine Flavobacterium Nonlabens Strains NR17, NR24, NR27, NR32, NR33, and Ara13.</title>
        <authorList>
            <person name="Nakanishi M."/>
            <person name="Meirelles P."/>
            <person name="Suzuki R."/>
            <person name="Takatani N."/>
            <person name="Mino S."/>
            <person name="Suda W."/>
            <person name="Oshima K."/>
            <person name="Hattori M."/>
            <person name="Ohkuma M."/>
            <person name="Hosokawa M."/>
            <person name="Miyashita K."/>
            <person name="Thompson F.L."/>
            <person name="Niwa A."/>
            <person name="Sawabe T."/>
            <person name="Sawabe T."/>
        </authorList>
    </citation>
    <scope>NUCLEOTIDE SEQUENCE [LARGE SCALE GENOMIC DNA]</scope>
    <source>
        <strain evidence="12">JCM19296</strain>
    </source>
</reference>
<evidence type="ECO:0000256" key="2">
    <source>
        <dbReference type="ARBA" id="ARBA00008711"/>
    </source>
</evidence>
<dbReference type="EC" id="2.1.1.63" evidence="3"/>
<dbReference type="InterPro" id="IPR036631">
    <property type="entry name" value="MGMT_N_sf"/>
</dbReference>
<dbReference type="Pfam" id="PF01035">
    <property type="entry name" value="DNA_binding_1"/>
    <property type="match status" value="1"/>
</dbReference>
<dbReference type="InterPro" id="IPR036388">
    <property type="entry name" value="WH-like_DNA-bd_sf"/>
</dbReference>
<evidence type="ECO:0000256" key="7">
    <source>
        <dbReference type="ARBA" id="ARBA00023204"/>
    </source>
</evidence>
<gene>
    <name evidence="11" type="ORF">JCM19296_3473</name>
</gene>
<dbReference type="NCBIfam" id="TIGR00589">
    <property type="entry name" value="ogt"/>
    <property type="match status" value="1"/>
</dbReference>
<comment type="caution">
    <text evidence="11">The sequence shown here is derived from an EMBL/GenBank/DDBJ whole genome shotgun (WGS) entry which is preliminary data.</text>
</comment>
<dbReference type="Gene3D" id="1.10.10.10">
    <property type="entry name" value="Winged helix-like DNA-binding domain superfamily/Winged helix DNA-binding domain"/>
    <property type="match status" value="1"/>
</dbReference>
<name>A0A081DG18_NONUL</name>
<evidence type="ECO:0000256" key="8">
    <source>
        <dbReference type="ARBA" id="ARBA00049348"/>
    </source>
</evidence>
<dbReference type="CDD" id="cd06445">
    <property type="entry name" value="ATase"/>
    <property type="match status" value="1"/>
</dbReference>
<evidence type="ECO:0000313" key="11">
    <source>
        <dbReference type="EMBL" id="GAK77864.1"/>
    </source>
</evidence>
<comment type="catalytic activity">
    <reaction evidence="1">
        <text>a 4-O-methyl-thymidine in DNA + L-cysteinyl-[protein] = a thymidine in DNA + S-methyl-L-cysteinyl-[protein]</text>
        <dbReference type="Rhea" id="RHEA:53428"/>
        <dbReference type="Rhea" id="RHEA-COMP:10131"/>
        <dbReference type="Rhea" id="RHEA-COMP:10132"/>
        <dbReference type="Rhea" id="RHEA-COMP:13555"/>
        <dbReference type="Rhea" id="RHEA-COMP:13556"/>
        <dbReference type="ChEBI" id="CHEBI:29950"/>
        <dbReference type="ChEBI" id="CHEBI:82612"/>
        <dbReference type="ChEBI" id="CHEBI:137386"/>
        <dbReference type="ChEBI" id="CHEBI:137387"/>
        <dbReference type="EC" id="2.1.1.63"/>
    </reaction>
</comment>
<keyword evidence="7" id="KW-0234">DNA repair</keyword>
<evidence type="ECO:0000313" key="12">
    <source>
        <dbReference type="Proteomes" id="UP000028980"/>
    </source>
</evidence>
<evidence type="ECO:0000256" key="6">
    <source>
        <dbReference type="ARBA" id="ARBA00022763"/>
    </source>
</evidence>
<dbReference type="GO" id="GO:0006281">
    <property type="term" value="P:DNA repair"/>
    <property type="evidence" value="ECO:0007669"/>
    <property type="project" value="UniProtKB-KW"/>
</dbReference>
<dbReference type="InterPro" id="IPR008332">
    <property type="entry name" value="MethylG_MeTrfase_N"/>
</dbReference>